<dbReference type="GO" id="GO:0030115">
    <property type="term" value="C:S-layer"/>
    <property type="evidence" value="ECO:0007669"/>
    <property type="project" value="UniProtKB-SubCell"/>
</dbReference>
<feature type="compositionally biased region" description="Acidic residues" evidence="2">
    <location>
        <begin position="375"/>
        <end position="385"/>
    </location>
</feature>
<accession>A0A832RXR9</accession>
<keyword evidence="3" id="KW-0472">Membrane</keyword>
<dbReference type="AlphaFoldDB" id="A0A832RXR9"/>
<keyword evidence="1" id="KW-0732">Signal</keyword>
<feature type="domain" description="S-layer family duplication" evidence="4">
    <location>
        <begin position="40"/>
        <end position="262"/>
    </location>
</feature>
<feature type="region of interest" description="Disordered" evidence="2">
    <location>
        <begin position="337"/>
        <end position="395"/>
    </location>
</feature>
<dbReference type="NCBIfam" id="TIGR01567">
    <property type="entry name" value="S_layer_rel_Mac"/>
    <property type="match status" value="1"/>
</dbReference>
<dbReference type="NCBIfam" id="TIGR04126">
    <property type="entry name" value="PGF_CTERM"/>
    <property type="match status" value="1"/>
</dbReference>
<evidence type="ECO:0000256" key="2">
    <source>
        <dbReference type="SAM" id="MobiDB-lite"/>
    </source>
</evidence>
<dbReference type="RefSeq" id="WP_276624589.1">
    <property type="nucleotide sequence ID" value="NZ_DUIH01000021.1"/>
</dbReference>
<dbReference type="Gene3D" id="2.60.98.40">
    <property type="match status" value="1"/>
</dbReference>
<feature type="domain" description="PGF-CTERM archaeal protein-sorting signal" evidence="5">
    <location>
        <begin position="394"/>
        <end position="416"/>
    </location>
</feature>
<dbReference type="GO" id="GO:0005886">
    <property type="term" value="C:plasma membrane"/>
    <property type="evidence" value="ECO:0007669"/>
    <property type="project" value="UniProtKB-SubCell"/>
</dbReference>
<keyword evidence="3" id="KW-1133">Transmembrane helix</keyword>
<evidence type="ECO:0000256" key="3">
    <source>
        <dbReference type="SAM" id="Phobius"/>
    </source>
</evidence>
<gene>
    <name evidence="6" type="ORF">HA299_05940</name>
</gene>
<sequence length="418" mass="45042">MIKKITLVLVAALLLVGVASAASAATELKIRSSVYSNPTGDVAITADDFAAFWYDVDDGKSSELVYIDNNQGDNRLDLDDTIAKGDMYYVSKPQKVQSEIGKAFGAPFKPEDADLANYYKMGLFGDEYIALDGNPDELAKLLIEFGASDKKTLSTGEEWELGEGWSLVPQQIDLDGNKVWLQLKKNGVEVDSGIIDTSMGATDEQKTYVYEDSDDRAIFYCYVDAVFRGVESNIVQLKYVFLRSDNVLKIESEDTFGNFDVAGFSVGATDPFVGATLAGGDTLAAGDKALVMESNTAITLDADDDDALYGDVVIHTADTTSPTLRFFLQKSVTVEGAPTAEETPAVEETPVAEETPAVEENVTEENVTAPVNETPAEETPAEETPAETPAPTPTPGFEALFAVAGLLAVSFLVLRRRH</sequence>
<dbReference type="Gene3D" id="2.60.40.4190">
    <property type="match status" value="1"/>
</dbReference>
<evidence type="ECO:0000259" key="4">
    <source>
        <dbReference type="Pfam" id="PF07752"/>
    </source>
</evidence>
<feature type="transmembrane region" description="Helical" evidence="3">
    <location>
        <begin position="396"/>
        <end position="414"/>
    </location>
</feature>
<dbReference type="InterPro" id="IPR006457">
    <property type="entry name" value="S_layer-rel_Mac"/>
</dbReference>
<protein>
    <submittedName>
        <fullName evidence="6">PGF-CTERM sorting domain-containing protein</fullName>
    </submittedName>
</protein>
<dbReference type="EMBL" id="DUIH01000021">
    <property type="protein sequence ID" value="HIH70133.1"/>
    <property type="molecule type" value="Genomic_DNA"/>
</dbReference>
<dbReference type="InterPro" id="IPR026371">
    <property type="entry name" value="PGF_CTERM"/>
</dbReference>
<name>A0A832RXR9_9EURY</name>
<evidence type="ECO:0000256" key="1">
    <source>
        <dbReference type="ARBA" id="ARBA00022729"/>
    </source>
</evidence>
<proteinExistence type="predicted"/>
<comment type="caution">
    <text evidence="6">The sequence shown here is derived from an EMBL/GenBank/DDBJ whole genome shotgun (WGS) entry which is preliminary data.</text>
</comment>
<evidence type="ECO:0000313" key="7">
    <source>
        <dbReference type="Proteomes" id="UP000600363"/>
    </source>
</evidence>
<evidence type="ECO:0000313" key="6">
    <source>
        <dbReference type="EMBL" id="HIH70133.1"/>
    </source>
</evidence>
<feature type="compositionally biased region" description="Low complexity" evidence="2">
    <location>
        <begin position="337"/>
        <end position="374"/>
    </location>
</feature>
<reference evidence="6" key="1">
    <citation type="journal article" date="2020" name="bioRxiv">
        <title>A rank-normalized archaeal taxonomy based on genome phylogeny resolves widespread incomplete and uneven classifications.</title>
        <authorList>
            <person name="Rinke C."/>
            <person name="Chuvochina M."/>
            <person name="Mussig A.J."/>
            <person name="Chaumeil P.-A."/>
            <person name="Waite D.W."/>
            <person name="Whitman W.B."/>
            <person name="Parks D.H."/>
            <person name="Hugenholtz P."/>
        </authorList>
    </citation>
    <scope>NUCLEOTIDE SEQUENCE</scope>
    <source>
        <strain evidence="6">UBA12518</strain>
    </source>
</reference>
<organism evidence="6 7">
    <name type="scientific">Methermicoccus shengliensis</name>
    <dbReference type="NCBI Taxonomy" id="660064"/>
    <lineage>
        <taxon>Archaea</taxon>
        <taxon>Methanobacteriati</taxon>
        <taxon>Methanobacteriota</taxon>
        <taxon>Stenosarchaea group</taxon>
        <taxon>Methanomicrobia</taxon>
        <taxon>Methanosarcinales</taxon>
        <taxon>Methermicoccaceae</taxon>
        <taxon>Methermicoccus</taxon>
    </lineage>
</organism>
<dbReference type="Proteomes" id="UP000600363">
    <property type="component" value="Unassembled WGS sequence"/>
</dbReference>
<dbReference type="Pfam" id="PF18204">
    <property type="entry name" value="PGF-CTERM"/>
    <property type="match status" value="1"/>
</dbReference>
<keyword evidence="3" id="KW-0812">Transmembrane</keyword>
<dbReference type="Pfam" id="PF07752">
    <property type="entry name" value="S-layer"/>
    <property type="match status" value="1"/>
</dbReference>
<evidence type="ECO:0000259" key="5">
    <source>
        <dbReference type="Pfam" id="PF18204"/>
    </source>
</evidence>